<dbReference type="AlphaFoldDB" id="A0ABD3Q212"/>
<protein>
    <recommendedName>
        <fullName evidence="11">Cation/H+ exchanger transmembrane domain-containing protein</fullName>
    </recommendedName>
</protein>
<evidence type="ECO:0000256" key="2">
    <source>
        <dbReference type="ARBA" id="ARBA00022448"/>
    </source>
</evidence>
<name>A0ABD3Q212_9STRA</name>
<evidence type="ECO:0000256" key="3">
    <source>
        <dbReference type="ARBA" id="ARBA00022475"/>
    </source>
</evidence>
<reference evidence="12 13" key="1">
    <citation type="journal article" date="2020" name="G3 (Bethesda)">
        <title>Improved Reference Genome for Cyclotella cryptica CCMP332, a Model for Cell Wall Morphogenesis, Salinity Adaptation, and Lipid Production in Diatoms (Bacillariophyta).</title>
        <authorList>
            <person name="Roberts W.R."/>
            <person name="Downey K.M."/>
            <person name="Ruck E.C."/>
            <person name="Traller J.C."/>
            <person name="Alverson A.J."/>
        </authorList>
    </citation>
    <scope>NUCLEOTIDE SEQUENCE [LARGE SCALE GENOMIC DNA]</scope>
    <source>
        <strain evidence="12 13">CCMP332</strain>
    </source>
</reference>
<evidence type="ECO:0000256" key="8">
    <source>
        <dbReference type="ARBA" id="ARBA00023136"/>
    </source>
</evidence>
<dbReference type="Gene3D" id="6.10.140.1330">
    <property type="match status" value="1"/>
</dbReference>
<evidence type="ECO:0000256" key="4">
    <source>
        <dbReference type="ARBA" id="ARBA00022692"/>
    </source>
</evidence>
<dbReference type="Proteomes" id="UP001516023">
    <property type="component" value="Unassembled WGS sequence"/>
</dbReference>
<organism evidence="12 13">
    <name type="scientific">Cyclotella cryptica</name>
    <dbReference type="NCBI Taxonomy" id="29204"/>
    <lineage>
        <taxon>Eukaryota</taxon>
        <taxon>Sar</taxon>
        <taxon>Stramenopiles</taxon>
        <taxon>Ochrophyta</taxon>
        <taxon>Bacillariophyta</taxon>
        <taxon>Coscinodiscophyceae</taxon>
        <taxon>Thalassiosirophycidae</taxon>
        <taxon>Stephanodiscales</taxon>
        <taxon>Stephanodiscaceae</taxon>
        <taxon>Cyclotella</taxon>
    </lineage>
</organism>
<feature type="transmembrane region" description="Helical" evidence="10">
    <location>
        <begin position="234"/>
        <end position="256"/>
    </location>
</feature>
<accession>A0ABD3Q212</accession>
<evidence type="ECO:0000256" key="9">
    <source>
        <dbReference type="ARBA" id="ARBA00023201"/>
    </source>
</evidence>
<evidence type="ECO:0000259" key="11">
    <source>
        <dbReference type="Pfam" id="PF00999"/>
    </source>
</evidence>
<comment type="subcellular location">
    <subcellularLocation>
        <location evidence="1">Cell membrane</location>
        <topology evidence="1">Multi-pass membrane protein</topology>
    </subcellularLocation>
</comment>
<evidence type="ECO:0000256" key="7">
    <source>
        <dbReference type="ARBA" id="ARBA00023065"/>
    </source>
</evidence>
<keyword evidence="7" id="KW-0406">Ion transport</keyword>
<feature type="transmembrane region" description="Helical" evidence="10">
    <location>
        <begin position="302"/>
        <end position="321"/>
    </location>
</feature>
<feature type="transmembrane region" description="Helical" evidence="10">
    <location>
        <begin position="268"/>
        <end position="290"/>
    </location>
</feature>
<comment type="caution">
    <text evidence="12">The sequence shown here is derived from an EMBL/GenBank/DDBJ whole genome shotgun (WGS) entry which is preliminary data.</text>
</comment>
<keyword evidence="2" id="KW-0813">Transport</keyword>
<dbReference type="EMBL" id="JABMIG020000081">
    <property type="protein sequence ID" value="KAL3794410.1"/>
    <property type="molecule type" value="Genomic_DNA"/>
</dbReference>
<dbReference type="GO" id="GO:0006814">
    <property type="term" value="P:sodium ion transport"/>
    <property type="evidence" value="ECO:0007669"/>
    <property type="project" value="UniProtKB-KW"/>
</dbReference>
<feature type="transmembrane region" description="Helical" evidence="10">
    <location>
        <begin position="136"/>
        <end position="157"/>
    </location>
</feature>
<gene>
    <name evidence="12" type="ORF">HJC23_012947</name>
</gene>
<keyword evidence="8 10" id="KW-0472">Membrane</keyword>
<evidence type="ECO:0000313" key="12">
    <source>
        <dbReference type="EMBL" id="KAL3794410.1"/>
    </source>
</evidence>
<feature type="transmembrane region" description="Helical" evidence="10">
    <location>
        <begin position="399"/>
        <end position="416"/>
    </location>
</feature>
<dbReference type="Pfam" id="PF00999">
    <property type="entry name" value="Na_H_Exchanger"/>
    <property type="match status" value="1"/>
</dbReference>
<feature type="transmembrane region" description="Helical" evidence="10">
    <location>
        <begin position="478"/>
        <end position="497"/>
    </location>
</feature>
<evidence type="ECO:0000256" key="6">
    <source>
        <dbReference type="ARBA" id="ARBA00023053"/>
    </source>
</evidence>
<evidence type="ECO:0000256" key="5">
    <source>
        <dbReference type="ARBA" id="ARBA00022989"/>
    </source>
</evidence>
<dbReference type="PANTHER" id="PTHR10110:SF86">
    <property type="entry name" value="SODIUM_HYDROGEN EXCHANGER 7"/>
    <property type="match status" value="1"/>
</dbReference>
<feature type="transmembrane region" description="Helical" evidence="10">
    <location>
        <begin position="164"/>
        <end position="183"/>
    </location>
</feature>
<feature type="domain" description="Cation/H+ exchanger transmembrane" evidence="11">
    <location>
        <begin position="150"/>
        <end position="537"/>
    </location>
</feature>
<keyword evidence="4 10" id="KW-0812">Transmembrane</keyword>
<dbReference type="PANTHER" id="PTHR10110">
    <property type="entry name" value="SODIUM/HYDROGEN EXCHANGER"/>
    <property type="match status" value="1"/>
</dbReference>
<dbReference type="InterPro" id="IPR018422">
    <property type="entry name" value="Cation/H_exchanger_CPA1"/>
</dbReference>
<keyword evidence="5 10" id="KW-1133">Transmembrane helix</keyword>
<evidence type="ECO:0000256" key="1">
    <source>
        <dbReference type="ARBA" id="ARBA00004651"/>
    </source>
</evidence>
<dbReference type="InterPro" id="IPR006153">
    <property type="entry name" value="Cation/H_exchanger_TM"/>
</dbReference>
<proteinExistence type="predicted"/>
<keyword evidence="13" id="KW-1185">Reference proteome</keyword>
<evidence type="ECO:0000313" key="13">
    <source>
        <dbReference type="Proteomes" id="UP001516023"/>
    </source>
</evidence>
<keyword evidence="3" id="KW-1003">Cell membrane</keyword>
<dbReference type="GO" id="GO:0005886">
    <property type="term" value="C:plasma membrane"/>
    <property type="evidence" value="ECO:0007669"/>
    <property type="project" value="UniProtKB-SubCell"/>
</dbReference>
<keyword evidence="6" id="KW-0915">Sodium</keyword>
<keyword evidence="9" id="KW-0739">Sodium transport</keyword>
<evidence type="ECO:0000256" key="10">
    <source>
        <dbReference type="SAM" id="Phobius"/>
    </source>
</evidence>
<feature type="transmembrane region" description="Helical" evidence="10">
    <location>
        <begin position="203"/>
        <end position="227"/>
    </location>
</feature>
<feature type="transmembrane region" description="Helical" evidence="10">
    <location>
        <begin position="341"/>
        <end position="364"/>
    </location>
</feature>
<sequence>MDFWVPPRFGGVAEFHHRSDGNYLSNRTPPAPKNSSVPLRSCCPSRLTRSRHSTREKQRIVTVSFSKPKSTSSLRDKFEATNLDICLIGVVLALYNNSSHVVDAASDFNNSGLGGNNTSHSNATYGSSFVDAPEDLSPYAILFPWFVQILAVFIYYVTTRYFRALPYTALVFILGMVVGYFTTGYGVNAISDSASLWLKINGQVILLIFLPGLIFLDSFTINVHLFFQAFWQLIIFAFPMVLGGTALTAVFAKYVLPYEWSWNFCMTFGAILSGTDPVAVAGLLNALGAPPRLHMHVSGESLLNDGSTVLLFQIFSSLYYYEFGIPHFGDDISWGDGIKIFLRLALGGAAIGLAFGFGTVLLIYLLNRRLSAEENVIQVVSTICSAYLAYFASEILCNSSGIISSLVCGLTVKVLGQTLINDYDLTLHFWQVTGQLLNTLLFALGGLLWGNIVSVNLFTTTEDVYSFGAKGCGYLVLLYAYLIGIRFVLVFVLYPLIARIGIGANLSEAVFMSYAGIRGAVGIAMSLSLRANVFAATQYEPAKYASYRNDVVHLFGFVGFFPKVTPTEYIELFLASFSIVKEHVPFLSDVSYEQLMRAVCNHKNTTPSYLYDPPRLENVLPYFDDIGSDSELADLDQESNTRRSKFVKIPIMAANVDRGICFPVHEEHVQNGNDDELTEERLNFIETLRYAYHRQIEQGDLEEHGEVQYSLFQSLDFAENAATAGVPLNDWVGIQVACDTWVSFADKAFLTILRQLRHIQTFFNHGTWFDAGYFSVYLGVRQYPLHNREDCFTISFVPSNCPHGSLAFVRAHRVAQKIFKEQFSSVPLTATQETVIFESNEQIKLAESALSELDKLDVDSVTSHFACHILLNISVKYTEKLAKHGLIPEEEASDLLQDLDELVRTLLSCRKMDCKKVKAADEA</sequence>
<feature type="transmembrane region" description="Helical" evidence="10">
    <location>
        <begin position="436"/>
        <end position="458"/>
    </location>
</feature>